<gene>
    <name evidence="1" type="ORF">O6H91_01G041100</name>
</gene>
<protein>
    <submittedName>
        <fullName evidence="1">Uncharacterized protein</fullName>
    </submittedName>
</protein>
<accession>A0ACC2EQ42</accession>
<keyword evidence="2" id="KW-1185">Reference proteome</keyword>
<organism evidence="1 2">
    <name type="scientific">Diphasiastrum complanatum</name>
    <name type="common">Issler's clubmoss</name>
    <name type="synonym">Lycopodium complanatum</name>
    <dbReference type="NCBI Taxonomy" id="34168"/>
    <lineage>
        <taxon>Eukaryota</taxon>
        <taxon>Viridiplantae</taxon>
        <taxon>Streptophyta</taxon>
        <taxon>Embryophyta</taxon>
        <taxon>Tracheophyta</taxon>
        <taxon>Lycopodiopsida</taxon>
        <taxon>Lycopodiales</taxon>
        <taxon>Lycopodiaceae</taxon>
        <taxon>Lycopodioideae</taxon>
        <taxon>Diphasiastrum</taxon>
    </lineage>
</organism>
<dbReference type="EMBL" id="CM055092">
    <property type="protein sequence ID" value="KAJ7568624.1"/>
    <property type="molecule type" value="Genomic_DNA"/>
</dbReference>
<dbReference type="Proteomes" id="UP001162992">
    <property type="component" value="Chromosome 1"/>
</dbReference>
<comment type="caution">
    <text evidence="1">The sequence shown here is derived from an EMBL/GenBank/DDBJ whole genome shotgun (WGS) entry which is preliminary data.</text>
</comment>
<evidence type="ECO:0000313" key="1">
    <source>
        <dbReference type="EMBL" id="KAJ7568624.1"/>
    </source>
</evidence>
<name>A0ACC2EQ42_DIPCM</name>
<evidence type="ECO:0000313" key="2">
    <source>
        <dbReference type="Proteomes" id="UP001162992"/>
    </source>
</evidence>
<reference evidence="2" key="1">
    <citation type="journal article" date="2024" name="Proc. Natl. Acad. Sci. U.S.A.">
        <title>Extraordinary preservation of gene collinearity over three hundred million years revealed in homosporous lycophytes.</title>
        <authorList>
            <person name="Li C."/>
            <person name="Wickell D."/>
            <person name="Kuo L.Y."/>
            <person name="Chen X."/>
            <person name="Nie B."/>
            <person name="Liao X."/>
            <person name="Peng D."/>
            <person name="Ji J."/>
            <person name="Jenkins J."/>
            <person name="Williams M."/>
            <person name="Shu S."/>
            <person name="Plott C."/>
            <person name="Barry K."/>
            <person name="Rajasekar S."/>
            <person name="Grimwood J."/>
            <person name="Han X."/>
            <person name="Sun S."/>
            <person name="Hou Z."/>
            <person name="He W."/>
            <person name="Dai G."/>
            <person name="Sun C."/>
            <person name="Schmutz J."/>
            <person name="Leebens-Mack J.H."/>
            <person name="Li F.W."/>
            <person name="Wang L."/>
        </authorList>
    </citation>
    <scope>NUCLEOTIDE SEQUENCE [LARGE SCALE GENOMIC DNA]</scope>
    <source>
        <strain evidence="2">cv. PW_Plant_1</strain>
    </source>
</reference>
<sequence length="455" mass="50933">MQDEAGMDGAHPSSPTSSSIVREPRSSSDPLEQLKKTHIREREQLVLTKSPVTTMKFFTLAILKYLARFWAYAATHNVALGLVALLCPISWLTLFSLDGPHEKFLEECLAYFRFALWWVGLGVASSIGLGSGLHTFVLYLGPHIAMFTLKATLCGREDLKKAPYDTPQYGISSTWADRDCADIGSPKYPRLATDYDCYMVPLHRILVQVQPEAILWGIGTALGELPPYFISRAARQSGERLKELEDNTNEEGPSHSNSSDYLKKLKRWMFAHSQQLGFFTVLIFASVPNPLFDLAGIMCGQFLVPFWKFFSATLIGKAVFKTHIQTVFIILVCNAHTLDIIEAGLGWLLQQIPGFAYVLPQIMSVLNNAKDKFRHGKHVVSKPGNFSVAFIWNTLVLLMLAGYLGSIITSTAQGYLIEKQKIEVKALQAKQELLHGSCAEYGEKKKRNQMTDEYN</sequence>
<proteinExistence type="predicted"/>